<gene>
    <name evidence="1" type="ORF">IC235_06045</name>
</gene>
<keyword evidence="2" id="KW-1185">Reference proteome</keyword>
<evidence type="ECO:0000313" key="2">
    <source>
        <dbReference type="Proteomes" id="UP000612233"/>
    </source>
</evidence>
<dbReference type="Proteomes" id="UP000612233">
    <property type="component" value="Unassembled WGS sequence"/>
</dbReference>
<accession>A0A927BB17</accession>
<reference evidence="1" key="1">
    <citation type="submission" date="2020-09" db="EMBL/GenBank/DDBJ databases">
        <authorList>
            <person name="Kim M.K."/>
        </authorList>
    </citation>
    <scope>NUCLEOTIDE SEQUENCE</scope>
    <source>
        <strain evidence="1">BT664</strain>
    </source>
</reference>
<dbReference type="EMBL" id="JACXAD010000005">
    <property type="protein sequence ID" value="MBD2767450.1"/>
    <property type="molecule type" value="Genomic_DNA"/>
</dbReference>
<dbReference type="RefSeq" id="WP_191004267.1">
    <property type="nucleotide sequence ID" value="NZ_JACXAD010000005.1"/>
</dbReference>
<name>A0A927BB17_9BACT</name>
<evidence type="ECO:0000313" key="1">
    <source>
        <dbReference type="EMBL" id="MBD2767450.1"/>
    </source>
</evidence>
<organism evidence="1 2">
    <name type="scientific">Hymenobacter montanus</name>
    <dbReference type="NCBI Taxonomy" id="2771359"/>
    <lineage>
        <taxon>Bacteria</taxon>
        <taxon>Pseudomonadati</taxon>
        <taxon>Bacteroidota</taxon>
        <taxon>Cytophagia</taxon>
        <taxon>Cytophagales</taxon>
        <taxon>Hymenobacteraceae</taxon>
        <taxon>Hymenobacter</taxon>
    </lineage>
</organism>
<dbReference type="AlphaFoldDB" id="A0A927BB17"/>
<comment type="caution">
    <text evidence="1">The sequence shown here is derived from an EMBL/GenBank/DDBJ whole genome shotgun (WGS) entry which is preliminary data.</text>
</comment>
<protein>
    <submittedName>
        <fullName evidence="1">Uncharacterized protein</fullName>
    </submittedName>
</protein>
<proteinExistence type="predicted"/>
<sequence>MKHYFVVLVLCLFGCQKNSEQYSALSSQALVFKNQLLQEQIMLFCREHKLNPKRCIITVSTQSLENRNEYVIASTINNPLDLTNKCIAYSSINGYLVVFGVDNVDIFDNSALVNNLLHKIKEMNIVLSDKFLLYESKMCIIKMNFENNKIITKECT</sequence>